<comment type="similarity">
    <text evidence="3">Belongs to the bacterial solute-binding protein SsuA/TauA family.</text>
</comment>
<dbReference type="GO" id="GO:0016020">
    <property type="term" value="C:membrane"/>
    <property type="evidence" value="ECO:0007669"/>
    <property type="project" value="InterPro"/>
</dbReference>
<comment type="subcellular location">
    <subcellularLocation>
        <location evidence="1">Endomembrane system</location>
    </subcellularLocation>
    <subcellularLocation>
        <location evidence="2">Periplasm</location>
    </subcellularLocation>
</comment>
<dbReference type="GO" id="GO:0012505">
    <property type="term" value="C:endomembrane system"/>
    <property type="evidence" value="ECO:0007669"/>
    <property type="project" value="UniProtKB-SubCell"/>
</dbReference>
<dbReference type="RefSeq" id="WP_013623139.1">
    <property type="nucleotide sequence ID" value="NC_015169.1"/>
</dbReference>
<dbReference type="AlphaFoldDB" id="F0RPV1"/>
<keyword evidence="5" id="KW-1003">Cell membrane</keyword>
<keyword evidence="8" id="KW-0472">Membrane</keyword>
<dbReference type="Pfam" id="PF13379">
    <property type="entry name" value="NMT1_2"/>
    <property type="match status" value="1"/>
</dbReference>
<keyword evidence="4" id="KW-0813">Transport</keyword>
<dbReference type="InterPro" id="IPR010067">
    <property type="entry name" value="ABC_SsuA_sub-bd"/>
</dbReference>
<proteinExistence type="inferred from homology"/>
<dbReference type="PROSITE" id="PS51257">
    <property type="entry name" value="PROKAR_LIPOPROTEIN"/>
    <property type="match status" value="1"/>
</dbReference>
<dbReference type="Gene3D" id="3.40.190.10">
    <property type="entry name" value="Periplasmic binding protein-like II"/>
    <property type="match status" value="2"/>
</dbReference>
<evidence type="ECO:0000256" key="5">
    <source>
        <dbReference type="ARBA" id="ARBA00022475"/>
    </source>
</evidence>
<feature type="signal peptide" evidence="10">
    <location>
        <begin position="1"/>
        <end position="34"/>
    </location>
</feature>
<keyword evidence="12" id="KW-1185">Reference proteome</keyword>
<dbReference type="NCBIfam" id="TIGR01728">
    <property type="entry name" value="SsuA_fam"/>
    <property type="match status" value="1"/>
</dbReference>
<dbReference type="HOGENOM" id="CLU_028871_10_0_0"/>
<evidence type="ECO:0000256" key="7">
    <source>
        <dbReference type="ARBA" id="ARBA00022729"/>
    </source>
</evidence>
<keyword evidence="6" id="KW-0997">Cell inner membrane</keyword>
<dbReference type="KEGG" id="dpt:Deipr_2281"/>
<dbReference type="EMBL" id="CP002537">
    <property type="protein sequence ID" value="ADY27407.1"/>
    <property type="molecule type" value="Genomic_DNA"/>
</dbReference>
<gene>
    <name evidence="11" type="ordered locus">Deipr_2281</name>
</gene>
<feature type="region of interest" description="Disordered" evidence="9">
    <location>
        <begin position="35"/>
        <end position="71"/>
    </location>
</feature>
<evidence type="ECO:0000256" key="3">
    <source>
        <dbReference type="ARBA" id="ARBA00010742"/>
    </source>
</evidence>
<dbReference type="Proteomes" id="UP000007718">
    <property type="component" value="Plasmid pDEIPR01"/>
</dbReference>
<reference evidence="11 12" key="1">
    <citation type="submission" date="2011-02" db="EMBL/GenBank/DDBJ databases">
        <title>The complete sequence of plasmid1 of Deinococcus proteolyticus DSM 20540.</title>
        <authorList>
            <consortium name="US DOE Joint Genome Institute (JGI-PGF)"/>
            <person name="Lucas S."/>
            <person name="Copeland A."/>
            <person name="Lapidus A."/>
            <person name="Bruce D."/>
            <person name="Goodwin L."/>
            <person name="Pitluck S."/>
            <person name="Kyrpides N."/>
            <person name="Mavromatis K."/>
            <person name="Pagani I."/>
            <person name="Ivanova N."/>
            <person name="Ovchinnikova G."/>
            <person name="Zeytun A."/>
            <person name="Detter J.C."/>
            <person name="Han C."/>
            <person name="Land M."/>
            <person name="Hauser L."/>
            <person name="Markowitz V."/>
            <person name="Cheng J.-F."/>
            <person name="Hugenholtz P."/>
            <person name="Woyke T."/>
            <person name="Wu D."/>
            <person name="Pukall R."/>
            <person name="Steenblock K."/>
            <person name="Brambilla E."/>
            <person name="Klenk H.-P."/>
            <person name="Eisen J.A."/>
        </authorList>
    </citation>
    <scope>NUCLEOTIDE SEQUENCE [LARGE SCALE GENOMIC DNA]</scope>
    <source>
        <strain evidence="12">ATCC 35074 / DSM 20540 / JCM 6276 / NBRC 101906 / NCIMB 13154 / VKM Ac-1939 / CCM 2703 / MRP</strain>
        <plasmid evidence="12">Plasmid pDEIPR01</plasmid>
    </source>
</reference>
<accession>F0RPV1</accession>
<evidence type="ECO:0000313" key="12">
    <source>
        <dbReference type="Proteomes" id="UP000007718"/>
    </source>
</evidence>
<evidence type="ECO:0000256" key="4">
    <source>
        <dbReference type="ARBA" id="ARBA00022448"/>
    </source>
</evidence>
<organism evidence="11 12">
    <name type="scientific">Deinococcus proteolyticus (strain ATCC 35074 / DSM 20540 / JCM 6276 / NBRC 101906 / NCIMB 13154 / VKM Ac-1939 / CCM 2703 / MRP)</name>
    <dbReference type="NCBI Taxonomy" id="693977"/>
    <lineage>
        <taxon>Bacteria</taxon>
        <taxon>Thermotogati</taxon>
        <taxon>Deinococcota</taxon>
        <taxon>Deinococci</taxon>
        <taxon>Deinococcales</taxon>
        <taxon>Deinococcaceae</taxon>
        <taxon>Deinococcus</taxon>
    </lineage>
</organism>
<keyword evidence="7 10" id="KW-0732">Signal</keyword>
<evidence type="ECO:0000256" key="10">
    <source>
        <dbReference type="SAM" id="SignalP"/>
    </source>
</evidence>
<dbReference type="CDD" id="cd13553">
    <property type="entry name" value="PBP2_NrtA_CpmA_like"/>
    <property type="match status" value="1"/>
</dbReference>
<evidence type="ECO:0000313" key="11">
    <source>
        <dbReference type="EMBL" id="ADY27407.1"/>
    </source>
</evidence>
<dbReference type="PANTHER" id="PTHR30024">
    <property type="entry name" value="ALIPHATIC SULFONATES-BINDING PROTEIN-RELATED"/>
    <property type="match status" value="1"/>
</dbReference>
<sequence>MTDAPFRFRAPLSPPRLALGLLLTALLAACSPQGGNSAASGTGTSGTGTASTSGTSSMAQTGQTGQAGAEATAPELRLGLFPNVTHAAGLVGVDQGLFTKSLGNTALKVSHFANGSQINEAFAAGTLDAAYVGPGPAMNAFMQGVPLKIYAGAANAGAVLVVQPDSGAQSVADLAGKKVAVPTRGSTQDISLRHLLHENGLKTADEGGDVTVVPINPADMPAAFASGQVEAALVQEPWGAVLENQGARLLVDEKGIWAGGDYTTTVLVVNREYAEQYPGTLRALLGAHRQAVAFVQDQPDEARAAVTRQLEEMTGKRPSDAELQKALSRTQVTWDINADTLAEYAALNQEAGFSRQAPDLGELLDLSVVRSLNE</sequence>
<evidence type="ECO:0000256" key="9">
    <source>
        <dbReference type="SAM" id="MobiDB-lite"/>
    </source>
</evidence>
<evidence type="ECO:0000256" key="2">
    <source>
        <dbReference type="ARBA" id="ARBA00004418"/>
    </source>
</evidence>
<dbReference type="InterPro" id="IPR044527">
    <property type="entry name" value="NrtA/CpmA_ABC-bd_dom"/>
</dbReference>
<geneLocation type="plasmid" evidence="11 12">
    <name>pDEIPR01</name>
</geneLocation>
<dbReference type="GO" id="GO:0042597">
    <property type="term" value="C:periplasmic space"/>
    <property type="evidence" value="ECO:0007669"/>
    <property type="project" value="UniProtKB-SubCell"/>
</dbReference>
<evidence type="ECO:0000256" key="6">
    <source>
        <dbReference type="ARBA" id="ARBA00022519"/>
    </source>
</evidence>
<keyword evidence="11" id="KW-0614">Plasmid</keyword>
<dbReference type="SUPFAM" id="SSF53850">
    <property type="entry name" value="Periplasmic binding protein-like II"/>
    <property type="match status" value="1"/>
</dbReference>
<evidence type="ECO:0000256" key="1">
    <source>
        <dbReference type="ARBA" id="ARBA00004308"/>
    </source>
</evidence>
<dbReference type="PANTHER" id="PTHR30024:SF47">
    <property type="entry name" value="TAURINE-BINDING PERIPLASMIC PROTEIN"/>
    <property type="match status" value="1"/>
</dbReference>
<dbReference type="GO" id="GO:0042626">
    <property type="term" value="F:ATPase-coupled transmembrane transporter activity"/>
    <property type="evidence" value="ECO:0007669"/>
    <property type="project" value="InterPro"/>
</dbReference>
<evidence type="ECO:0000256" key="8">
    <source>
        <dbReference type="ARBA" id="ARBA00023136"/>
    </source>
</evidence>
<protein>
    <submittedName>
        <fullName evidence="11">Aliphatic sulfonates family ABC transporter, periplasmic ligand-binding protein</fullName>
    </submittedName>
</protein>
<feature type="chain" id="PRO_5003255481" evidence="10">
    <location>
        <begin position="35"/>
        <end position="374"/>
    </location>
</feature>
<name>F0RPV1_DEIPM</name>